<dbReference type="Pfam" id="PF03087">
    <property type="entry name" value="BPS1"/>
    <property type="match status" value="1"/>
</dbReference>
<proteinExistence type="predicted"/>
<dbReference type="GeneID" id="113699475"/>
<dbReference type="GO" id="GO:0048364">
    <property type="term" value="P:root development"/>
    <property type="evidence" value="ECO:0007669"/>
    <property type="project" value="InterPro"/>
</dbReference>
<dbReference type="OrthoDB" id="1701699at2759"/>
<dbReference type="AlphaFoldDB" id="A0A6P6TD58"/>
<dbReference type="RefSeq" id="XP_027075646.1">
    <property type="nucleotide sequence ID" value="XM_027219845.1"/>
</dbReference>
<gene>
    <name evidence="2" type="primary">LOC113699475</name>
</gene>
<accession>A0A6P6TD58</accession>
<organism evidence="1 2">
    <name type="scientific">Coffea arabica</name>
    <name type="common">Arabian coffee</name>
    <dbReference type="NCBI Taxonomy" id="13443"/>
    <lineage>
        <taxon>Eukaryota</taxon>
        <taxon>Viridiplantae</taxon>
        <taxon>Streptophyta</taxon>
        <taxon>Embryophyta</taxon>
        <taxon>Tracheophyta</taxon>
        <taxon>Spermatophyta</taxon>
        <taxon>Magnoliopsida</taxon>
        <taxon>eudicotyledons</taxon>
        <taxon>Gunneridae</taxon>
        <taxon>Pentapetalae</taxon>
        <taxon>asterids</taxon>
        <taxon>lamiids</taxon>
        <taxon>Gentianales</taxon>
        <taxon>Rubiaceae</taxon>
        <taxon>Ixoroideae</taxon>
        <taxon>Gardenieae complex</taxon>
        <taxon>Bertiereae - Coffeeae clade</taxon>
        <taxon>Coffeeae</taxon>
        <taxon>Coffea</taxon>
    </lineage>
</organism>
<evidence type="ECO:0000313" key="2">
    <source>
        <dbReference type="RefSeq" id="XP_027075646.1"/>
    </source>
</evidence>
<sequence>MASKSTALCHIRSISLPCRSHPTTLRIEEELNKIKTWETSSTSEAICTGLCRLAELYKRMDDLLNLPLTIQAFSQHQNQKWGEEFLDGSSRLVDICGISREIIFQFKGNVRDFQSSLRRRKGDSSTETSIANCTSFRRKTKKGAQRSC</sequence>
<dbReference type="Proteomes" id="UP001652660">
    <property type="component" value="Chromosome 7c"/>
</dbReference>
<protein>
    <recommendedName>
        <fullName evidence="3">Protein BPS1, chloroplastic-like</fullName>
    </recommendedName>
</protein>
<name>A0A6P6TD58_COFAR</name>
<dbReference type="PANTHER" id="PTHR33070:SF109">
    <property type="entry name" value="DOMAIN PROTEIN, PUTATIVE (DUF241)-RELATED"/>
    <property type="match status" value="1"/>
</dbReference>
<evidence type="ECO:0000313" key="1">
    <source>
        <dbReference type="Proteomes" id="UP001652660"/>
    </source>
</evidence>
<evidence type="ECO:0008006" key="3">
    <source>
        <dbReference type="Google" id="ProtNLM"/>
    </source>
</evidence>
<reference evidence="1" key="1">
    <citation type="journal article" date="2025" name="Foods">
        <title>Unveiling the Microbial Signatures of Arabica Coffee Cherries: Insights into Ripeness Specific Diversity, Functional Traits, and Implications for Quality and Safety.</title>
        <authorList>
            <consortium name="RefSeq"/>
            <person name="Tenea G.N."/>
            <person name="Cifuentes V."/>
            <person name="Reyes P."/>
            <person name="Cevallos-Vallejos M."/>
        </authorList>
    </citation>
    <scope>NUCLEOTIDE SEQUENCE [LARGE SCALE GENOMIC DNA]</scope>
</reference>
<dbReference type="GO" id="GO:0048367">
    <property type="term" value="P:shoot system development"/>
    <property type="evidence" value="ECO:0007669"/>
    <property type="project" value="InterPro"/>
</dbReference>
<reference evidence="2" key="2">
    <citation type="submission" date="2025-08" db="UniProtKB">
        <authorList>
            <consortium name="RefSeq"/>
        </authorList>
    </citation>
    <scope>IDENTIFICATION</scope>
    <source>
        <tissue evidence="2">Leaves</tissue>
    </source>
</reference>
<dbReference type="PANTHER" id="PTHR33070">
    <property type="entry name" value="OS06G0725500 PROTEIN"/>
    <property type="match status" value="1"/>
</dbReference>
<keyword evidence="1" id="KW-1185">Reference proteome</keyword>
<dbReference type="InterPro" id="IPR004320">
    <property type="entry name" value="BPS1_pln"/>
</dbReference>